<keyword evidence="2" id="KW-1185">Reference proteome</keyword>
<reference evidence="1 2" key="1">
    <citation type="submission" date="2016-10" db="EMBL/GenBank/DDBJ databases">
        <authorList>
            <person name="Varghese N."/>
            <person name="Submissions S."/>
        </authorList>
    </citation>
    <scope>NUCLEOTIDE SEQUENCE [LARGE SCALE GENOMIC DNA]</scope>
    <source>
        <strain evidence="1 2">PL 12/M</strain>
    </source>
</reference>
<sequence length="281" mass="31531">MKYKLLVPLLLVIIIQTSTVLASPVISIDETVTENMFYSKSYTNPDSLEAHQIVVYSEDGEHSQIHLNYRLTPRTTVSPDGNYSVYMKALDSENGVGLEDYVINDTVAGTETNIKNIITMSYYGVAFSPDSKMYAAPRAVFFDDGRNAQYAIDICSVNNNTLLHRELTPFYIENTKDTPMEWEKSVIYEVYWSDDGSCIVYDVLGGNTESGQYPAYLVTKRLNIDYAELRKMNGYEDTELESSQENIEQANTGTENSLPVPGFGAFGAIFAFVLGRKIKRA</sequence>
<dbReference type="AlphaFoldDB" id="A0A7Z7B0S6"/>
<gene>
    <name evidence="1" type="ORF">SAMN04488589_2364</name>
</gene>
<evidence type="ECO:0000313" key="2">
    <source>
        <dbReference type="Proteomes" id="UP000199259"/>
    </source>
</evidence>
<dbReference type="OrthoDB" id="125091at2157"/>
<dbReference type="RefSeq" id="WP_154717866.1">
    <property type="nucleotide sequence ID" value="NZ_FNCA01000009.1"/>
</dbReference>
<proteinExistence type="predicted"/>
<dbReference type="SUPFAM" id="SSF69304">
    <property type="entry name" value="Tricorn protease N-terminal domain"/>
    <property type="match status" value="1"/>
</dbReference>
<name>A0A7Z7B0S6_9EURY</name>
<organism evidence="1 2">
    <name type="scientific">Methanolobus vulcani</name>
    <dbReference type="NCBI Taxonomy" id="38026"/>
    <lineage>
        <taxon>Archaea</taxon>
        <taxon>Methanobacteriati</taxon>
        <taxon>Methanobacteriota</taxon>
        <taxon>Stenosarchaea group</taxon>
        <taxon>Methanomicrobia</taxon>
        <taxon>Methanosarcinales</taxon>
        <taxon>Methanosarcinaceae</taxon>
        <taxon>Methanolobus</taxon>
    </lineage>
</organism>
<comment type="caution">
    <text evidence="1">The sequence shown here is derived from an EMBL/GenBank/DDBJ whole genome shotgun (WGS) entry which is preliminary data.</text>
</comment>
<protein>
    <submittedName>
        <fullName evidence="1">Uncharacterized protein</fullName>
    </submittedName>
</protein>
<evidence type="ECO:0000313" key="1">
    <source>
        <dbReference type="EMBL" id="SDG19232.1"/>
    </source>
</evidence>
<accession>A0A7Z7B0S6</accession>
<dbReference type="Proteomes" id="UP000199259">
    <property type="component" value="Unassembled WGS sequence"/>
</dbReference>
<dbReference type="EMBL" id="FNCA01000009">
    <property type="protein sequence ID" value="SDG19232.1"/>
    <property type="molecule type" value="Genomic_DNA"/>
</dbReference>